<accession>A0A1I7XL17</accession>
<organism evidence="1 2">
    <name type="scientific">Heterorhabditis bacteriophora</name>
    <name type="common">Entomopathogenic nematode worm</name>
    <dbReference type="NCBI Taxonomy" id="37862"/>
    <lineage>
        <taxon>Eukaryota</taxon>
        <taxon>Metazoa</taxon>
        <taxon>Ecdysozoa</taxon>
        <taxon>Nematoda</taxon>
        <taxon>Chromadorea</taxon>
        <taxon>Rhabditida</taxon>
        <taxon>Rhabditina</taxon>
        <taxon>Rhabditomorpha</taxon>
        <taxon>Strongyloidea</taxon>
        <taxon>Heterorhabditidae</taxon>
        <taxon>Heterorhabditis</taxon>
    </lineage>
</organism>
<proteinExistence type="predicted"/>
<evidence type="ECO:0000313" key="1">
    <source>
        <dbReference type="Proteomes" id="UP000095283"/>
    </source>
</evidence>
<dbReference type="Proteomes" id="UP000095283">
    <property type="component" value="Unplaced"/>
</dbReference>
<reference evidence="2" key="1">
    <citation type="submission" date="2016-11" db="UniProtKB">
        <authorList>
            <consortium name="WormBaseParasite"/>
        </authorList>
    </citation>
    <scope>IDENTIFICATION</scope>
</reference>
<dbReference type="AlphaFoldDB" id="A0A1I7XL17"/>
<sequence>MVQNISYSYDEENHHVNKLTEDSKTMFEAVEYAKVMERTTVAIKTMQSGIWSTTPLSTKTIPTTQVTPNSKLSSSIEERRYEVHQPPPVFAQISPSVIPGPNVVPPVPNLPQIPPPLLPGQIAQVINAQAANSSLEQLGCGFDWLTNSCKDVFGVGW</sequence>
<dbReference type="WBParaSite" id="Hba_18475">
    <property type="protein sequence ID" value="Hba_18475"/>
    <property type="gene ID" value="Hba_18475"/>
</dbReference>
<name>A0A1I7XL17_HETBA</name>
<evidence type="ECO:0000313" key="2">
    <source>
        <dbReference type="WBParaSite" id="Hba_18475"/>
    </source>
</evidence>
<protein>
    <submittedName>
        <fullName evidence="2">Uncharacterized protein</fullName>
    </submittedName>
</protein>
<keyword evidence="1" id="KW-1185">Reference proteome</keyword>